<reference evidence="1 2" key="1">
    <citation type="submission" date="2019-06" db="EMBL/GenBank/DDBJ databases">
        <title>Sorghum-associated microbial communities from plants grown in Nebraska, USA.</title>
        <authorList>
            <person name="Schachtman D."/>
        </authorList>
    </citation>
    <scope>NUCLEOTIDE SEQUENCE [LARGE SCALE GENOMIC DNA]</scope>
    <source>
        <strain evidence="1 2">1209</strain>
    </source>
</reference>
<accession>A0A561PQN6</accession>
<dbReference type="AlphaFoldDB" id="A0A561PQN6"/>
<proteinExistence type="predicted"/>
<dbReference type="EMBL" id="VIWO01000004">
    <property type="protein sequence ID" value="TWF40422.1"/>
    <property type="molecule type" value="Genomic_DNA"/>
</dbReference>
<dbReference type="RefSeq" id="WP_145670424.1">
    <property type="nucleotide sequence ID" value="NZ_VIWO01000004.1"/>
</dbReference>
<dbReference type="PANTHER" id="PTHR35532">
    <property type="entry name" value="SIMILAR TO POLYHYDROXYALKANOATE DEPOLYMERASE"/>
    <property type="match status" value="1"/>
</dbReference>
<dbReference type="Proteomes" id="UP000320811">
    <property type="component" value="Unassembled WGS sequence"/>
</dbReference>
<name>A0A561PQN6_9BACT</name>
<evidence type="ECO:0000313" key="2">
    <source>
        <dbReference type="Proteomes" id="UP000320811"/>
    </source>
</evidence>
<organism evidence="1 2">
    <name type="scientific">Chitinophaga polysaccharea</name>
    <dbReference type="NCBI Taxonomy" id="1293035"/>
    <lineage>
        <taxon>Bacteria</taxon>
        <taxon>Pseudomonadati</taxon>
        <taxon>Bacteroidota</taxon>
        <taxon>Chitinophagia</taxon>
        <taxon>Chitinophagales</taxon>
        <taxon>Chitinophagaceae</taxon>
        <taxon>Chitinophaga</taxon>
    </lineage>
</organism>
<protein>
    <recommendedName>
        <fullName evidence="3">Transglutaminase superfamily protein</fullName>
    </recommendedName>
</protein>
<evidence type="ECO:0008006" key="3">
    <source>
        <dbReference type="Google" id="ProtNLM"/>
    </source>
</evidence>
<sequence length="496" mass="56359">MRIKDKISLALLVIAITSCSNSRPGSRIDKMVRAYARKPEDSLKLEAALFLKEQLNQQCSERSFFYNEETGKTVAVNLDTVNGDTGLLDLLLNRKLSVHHERLPDREIMSDTLLATHIDAYGFYIKTWPWNRKADKQTLLNYLLAYKVYDEEPQGWRTYFFREEQDFLKKVLASYRLNLGRYDKNPMTIASQLMSMAGNWYTYDDASTGGMAFEMMKCQRKGDCYLGAHIGVYVLRSFGIPAALDYVPIWGSKNGGHVEVAALDSNGKISAIPGHELAHAAKVFRMSFIPVNLWRDSIKPLMGRDTFLLSNVVHDHSLDVTAVHTNAADIEVILPEKTDKKIAYICVYNYGKWQPVYWGRIADSNRACFRQMGKDVLYYAALPDKDGFRLTGSPFLLDTSGRKIMFIPDKKKATGMTLSKLNTGSGSWVKKGRSYVLYCMNSTGSWQRLSDLACIRDSILTVENMPSKGLYRLVEKGGKGQLERPFGYHANKQIWW</sequence>
<dbReference type="PROSITE" id="PS51257">
    <property type="entry name" value="PROKAR_LIPOPROTEIN"/>
    <property type="match status" value="1"/>
</dbReference>
<dbReference type="OrthoDB" id="679512at2"/>
<evidence type="ECO:0000313" key="1">
    <source>
        <dbReference type="EMBL" id="TWF40422.1"/>
    </source>
</evidence>
<comment type="caution">
    <text evidence="1">The sequence shown here is derived from an EMBL/GenBank/DDBJ whole genome shotgun (WGS) entry which is preliminary data.</text>
</comment>
<dbReference type="PANTHER" id="PTHR35532:SF5">
    <property type="entry name" value="CARBOHYDRATE-BINDING DOMAIN-CONTAINING PROTEIN"/>
    <property type="match status" value="1"/>
</dbReference>
<dbReference type="SUPFAM" id="SSF54001">
    <property type="entry name" value="Cysteine proteinases"/>
    <property type="match status" value="1"/>
</dbReference>
<keyword evidence="2" id="KW-1185">Reference proteome</keyword>
<dbReference type="InterPro" id="IPR038765">
    <property type="entry name" value="Papain-like_cys_pep_sf"/>
</dbReference>
<gene>
    <name evidence="1" type="ORF">FHW36_104104</name>
</gene>